<dbReference type="GO" id="GO:0015379">
    <property type="term" value="F:potassium:chloride symporter activity"/>
    <property type="evidence" value="ECO:0007669"/>
    <property type="project" value="InterPro"/>
</dbReference>
<evidence type="ECO:0000256" key="9">
    <source>
        <dbReference type="ARBA" id="ARBA00022989"/>
    </source>
</evidence>
<feature type="transmembrane region" description="Helical" evidence="13">
    <location>
        <begin position="36"/>
        <end position="56"/>
    </location>
</feature>
<protein>
    <submittedName>
        <fullName evidence="14">Trk system potassium uptake protein TrkH</fullName>
    </submittedName>
</protein>
<evidence type="ECO:0000256" key="4">
    <source>
        <dbReference type="ARBA" id="ARBA00022475"/>
    </source>
</evidence>
<evidence type="ECO:0000256" key="6">
    <source>
        <dbReference type="ARBA" id="ARBA00022538"/>
    </source>
</evidence>
<dbReference type="RefSeq" id="WP_073183112.1">
    <property type="nucleotide sequence ID" value="NZ_FQXI01000001.1"/>
</dbReference>
<feature type="binding site" evidence="12">
    <location>
        <position position="429"/>
    </location>
    <ligand>
        <name>K(+)</name>
        <dbReference type="ChEBI" id="CHEBI:29103"/>
    </ligand>
</feature>
<feature type="transmembrane region" description="Helical" evidence="13">
    <location>
        <begin position="395"/>
        <end position="414"/>
    </location>
</feature>
<dbReference type="InterPro" id="IPR003445">
    <property type="entry name" value="Cat_transpt"/>
</dbReference>
<dbReference type="OrthoDB" id="9810952at2"/>
<sequence>MNYFIIIKILGTILFIESLFLIPPMALGAYDGDGTAMSIFSIFIVMFILGLLLMRIKNKEQVVTPKDGLFIVTFAWIMASAFGALPLYVCADLSYVDSFFEIVSGFTTTGASVISNIEKLPRSIVLWRSITHWLGGMGILVFTISLLPKLGVGGFQIFKAESPGPVAGKIEPTVRQTAKRLYTIYIIITVALFILLAAGGMGIFDSIIHTFGVVGTGGFSSKSDSIMSYQGYYIPWVMTIFMVLCGTNFTIHYQLSKGKLRDILKNEEFRLFYILIFVSVILITLDLYFHNYGSLAISVRDSAFQISSIISTSGFANADYDLWPNFSKYILLILMFIGSCAGSTAGGLKVIRIVVLLKLIKREIQKTIHPKAVLPITMNGKTLNDEVVMGINSYFGIYAIVFVISVGIITISGADLVSSISSVVTMLSNVGPGFNLVGPTKNFANFAVGYKLYFSFLMLLGRLEFFTILGLIGFHTKKKKAI</sequence>
<evidence type="ECO:0000256" key="13">
    <source>
        <dbReference type="SAM" id="Phobius"/>
    </source>
</evidence>
<comment type="subcellular location">
    <subcellularLocation>
        <location evidence="1">Cell inner membrane</location>
        <topology evidence="1">Multi-pass membrane protein</topology>
    </subcellularLocation>
</comment>
<dbReference type="Pfam" id="PF02386">
    <property type="entry name" value="TrkH"/>
    <property type="match status" value="1"/>
</dbReference>
<evidence type="ECO:0000256" key="12">
    <source>
        <dbReference type="PIRSR" id="PIRSR006247-1"/>
    </source>
</evidence>
<keyword evidence="6" id="KW-0633">Potassium transport</keyword>
<evidence type="ECO:0000256" key="1">
    <source>
        <dbReference type="ARBA" id="ARBA00004429"/>
    </source>
</evidence>
<keyword evidence="12" id="KW-0479">Metal-binding</keyword>
<accession>A0A1M5PHA8</accession>
<evidence type="ECO:0000256" key="2">
    <source>
        <dbReference type="ARBA" id="ARBA00009137"/>
    </source>
</evidence>
<dbReference type="InterPro" id="IPR004772">
    <property type="entry name" value="TrkH"/>
</dbReference>
<name>A0A1M5PHA8_9FIRM</name>
<feature type="transmembrane region" description="Helical" evidence="13">
    <location>
        <begin position="329"/>
        <end position="357"/>
    </location>
</feature>
<evidence type="ECO:0000256" key="7">
    <source>
        <dbReference type="ARBA" id="ARBA00022692"/>
    </source>
</evidence>
<feature type="transmembrane region" description="Helical" evidence="13">
    <location>
        <begin position="452"/>
        <end position="474"/>
    </location>
</feature>
<feature type="transmembrane region" description="Helical" evidence="13">
    <location>
        <begin position="271"/>
        <end position="289"/>
    </location>
</feature>
<dbReference type="GO" id="GO:0005886">
    <property type="term" value="C:plasma membrane"/>
    <property type="evidence" value="ECO:0007669"/>
    <property type="project" value="UniProtKB-SubCell"/>
</dbReference>
<feature type="binding site" evidence="12">
    <location>
        <position position="108"/>
    </location>
    <ligand>
        <name>K(+)</name>
        <dbReference type="ChEBI" id="CHEBI:29103"/>
    </ligand>
</feature>
<evidence type="ECO:0000256" key="5">
    <source>
        <dbReference type="ARBA" id="ARBA00022519"/>
    </source>
</evidence>
<dbReference type="EMBL" id="FQXI01000001">
    <property type="protein sequence ID" value="SHH01101.1"/>
    <property type="molecule type" value="Genomic_DNA"/>
</dbReference>
<feature type="binding site" evidence="12">
    <location>
        <position position="217"/>
    </location>
    <ligand>
        <name>K(+)</name>
        <dbReference type="ChEBI" id="CHEBI:29103"/>
    </ligand>
</feature>
<evidence type="ECO:0000313" key="15">
    <source>
        <dbReference type="Proteomes" id="UP000184032"/>
    </source>
</evidence>
<feature type="binding site" evidence="12">
    <location>
        <position position="430"/>
    </location>
    <ligand>
        <name>K(+)</name>
        <dbReference type="ChEBI" id="CHEBI:29103"/>
    </ligand>
</feature>
<evidence type="ECO:0000256" key="8">
    <source>
        <dbReference type="ARBA" id="ARBA00022958"/>
    </source>
</evidence>
<keyword evidence="8 12" id="KW-0630">Potassium</keyword>
<dbReference type="PANTHER" id="PTHR32024:SF2">
    <property type="entry name" value="TRK SYSTEM POTASSIUM UPTAKE PROTEIN TRKG-RELATED"/>
    <property type="match status" value="1"/>
</dbReference>
<gene>
    <name evidence="14" type="ORF">SAMN02745245_00325</name>
</gene>
<feature type="binding site" evidence="12">
    <location>
        <position position="109"/>
    </location>
    <ligand>
        <name>K(+)</name>
        <dbReference type="ChEBI" id="CHEBI:29103"/>
    </ligand>
</feature>
<feature type="transmembrane region" description="Helical" evidence="13">
    <location>
        <begin position="184"/>
        <end position="212"/>
    </location>
</feature>
<keyword evidence="9 13" id="KW-1133">Transmembrane helix</keyword>
<keyword evidence="15" id="KW-1185">Reference proteome</keyword>
<dbReference type="PIRSF" id="PIRSF006247">
    <property type="entry name" value="TrkH"/>
    <property type="match status" value="1"/>
</dbReference>
<feature type="transmembrane region" description="Helical" evidence="13">
    <location>
        <begin position="68"/>
        <end position="89"/>
    </location>
</feature>
<dbReference type="AlphaFoldDB" id="A0A1M5PHA8"/>
<dbReference type="Proteomes" id="UP000184032">
    <property type="component" value="Unassembled WGS sequence"/>
</dbReference>
<keyword evidence="10" id="KW-0406">Ion transport</keyword>
<dbReference type="STRING" id="1120995.SAMN02745245_00325"/>
<feature type="transmembrane region" description="Helical" evidence="13">
    <location>
        <begin position="232"/>
        <end position="251"/>
    </location>
</feature>
<feature type="binding site" evidence="12">
    <location>
        <position position="312"/>
    </location>
    <ligand>
        <name>K(+)</name>
        <dbReference type="ChEBI" id="CHEBI:29103"/>
    </ligand>
</feature>
<feature type="transmembrane region" description="Helical" evidence="13">
    <location>
        <begin position="7"/>
        <end position="30"/>
    </location>
</feature>
<evidence type="ECO:0000256" key="3">
    <source>
        <dbReference type="ARBA" id="ARBA00022448"/>
    </source>
</evidence>
<keyword evidence="7 13" id="KW-0812">Transmembrane</keyword>
<keyword evidence="4" id="KW-1003">Cell membrane</keyword>
<dbReference type="PANTHER" id="PTHR32024">
    <property type="entry name" value="TRK SYSTEM POTASSIUM UPTAKE PROTEIN TRKG-RELATED"/>
    <property type="match status" value="1"/>
</dbReference>
<dbReference type="GO" id="GO:0046872">
    <property type="term" value="F:metal ion binding"/>
    <property type="evidence" value="ECO:0007669"/>
    <property type="project" value="UniProtKB-KW"/>
</dbReference>
<keyword evidence="3" id="KW-0813">Transport</keyword>
<evidence type="ECO:0000256" key="10">
    <source>
        <dbReference type="ARBA" id="ARBA00023065"/>
    </source>
</evidence>
<organism evidence="14 15">
    <name type="scientific">Anaerosphaera aminiphila DSM 21120</name>
    <dbReference type="NCBI Taxonomy" id="1120995"/>
    <lineage>
        <taxon>Bacteria</taxon>
        <taxon>Bacillati</taxon>
        <taxon>Bacillota</taxon>
        <taxon>Tissierellia</taxon>
        <taxon>Tissierellales</taxon>
        <taxon>Peptoniphilaceae</taxon>
        <taxon>Anaerosphaera</taxon>
    </lineage>
</organism>
<keyword evidence="5" id="KW-0997">Cell inner membrane</keyword>
<comment type="similarity">
    <text evidence="2">Belongs to the TrkH potassium transport family.</text>
</comment>
<evidence type="ECO:0000313" key="14">
    <source>
        <dbReference type="EMBL" id="SHH01101.1"/>
    </source>
</evidence>
<feature type="transmembrane region" description="Helical" evidence="13">
    <location>
        <begin position="130"/>
        <end position="147"/>
    </location>
</feature>
<keyword evidence="11 13" id="KW-0472">Membrane</keyword>
<reference evidence="15" key="1">
    <citation type="submission" date="2016-11" db="EMBL/GenBank/DDBJ databases">
        <authorList>
            <person name="Varghese N."/>
            <person name="Submissions S."/>
        </authorList>
    </citation>
    <scope>NUCLEOTIDE SEQUENCE [LARGE SCALE GENOMIC DNA]</scope>
    <source>
        <strain evidence="15">DSM 21120</strain>
    </source>
</reference>
<evidence type="ECO:0000256" key="11">
    <source>
        <dbReference type="ARBA" id="ARBA00023136"/>
    </source>
</evidence>
<proteinExistence type="inferred from homology"/>